<dbReference type="InterPro" id="IPR030391">
    <property type="entry name" value="MeTrfase_TrmA_CS"/>
</dbReference>
<feature type="active site" evidence="5">
    <location>
        <position position="428"/>
    </location>
</feature>
<evidence type="ECO:0000259" key="6">
    <source>
        <dbReference type="PROSITE" id="PS50926"/>
    </source>
</evidence>
<dbReference type="InterPro" id="IPR029063">
    <property type="entry name" value="SAM-dependent_MTases_sf"/>
</dbReference>
<dbReference type="PROSITE" id="PS51687">
    <property type="entry name" value="SAM_MT_RNA_M5U"/>
    <property type="match status" value="1"/>
</dbReference>
<evidence type="ECO:0000256" key="3">
    <source>
        <dbReference type="ARBA" id="ARBA00022691"/>
    </source>
</evidence>
<feature type="binding site" evidence="4">
    <location>
        <position position="352"/>
    </location>
    <ligand>
        <name>S-adenosyl-L-methionine</name>
        <dbReference type="ChEBI" id="CHEBI:59789"/>
    </ligand>
</feature>
<dbReference type="Proteomes" id="UP000585050">
    <property type="component" value="Unassembled WGS sequence"/>
</dbReference>
<dbReference type="SUPFAM" id="SSF50249">
    <property type="entry name" value="Nucleic acid-binding proteins"/>
    <property type="match status" value="1"/>
</dbReference>
<dbReference type="PROSITE" id="PS50926">
    <property type="entry name" value="TRAM"/>
    <property type="match status" value="1"/>
</dbReference>
<dbReference type="AlphaFoldDB" id="A0A7X8SLJ1"/>
<keyword evidence="3 4" id="KW-0949">S-adenosyl-L-methionine</keyword>
<feature type="domain" description="TRAM" evidence="6">
    <location>
        <begin position="1"/>
        <end position="64"/>
    </location>
</feature>
<gene>
    <name evidence="7" type="primary">rlmD</name>
    <name evidence="7" type="ORF">HGP29_14595</name>
</gene>
<dbReference type="RefSeq" id="WP_168883155.1">
    <property type="nucleotide sequence ID" value="NZ_JABAIL010000004.1"/>
</dbReference>
<dbReference type="EMBL" id="JABAIL010000004">
    <property type="protein sequence ID" value="NLR92444.1"/>
    <property type="molecule type" value="Genomic_DNA"/>
</dbReference>
<feature type="binding site" evidence="4">
    <location>
        <position position="302"/>
    </location>
    <ligand>
        <name>S-adenosyl-L-methionine</name>
        <dbReference type="ChEBI" id="CHEBI:59789"/>
    </ligand>
</feature>
<dbReference type="InterPro" id="IPR010280">
    <property type="entry name" value="U5_MeTrfase_fam"/>
</dbReference>
<evidence type="ECO:0000256" key="2">
    <source>
        <dbReference type="ARBA" id="ARBA00022679"/>
    </source>
</evidence>
<keyword evidence="2 4" id="KW-0808">Transferase</keyword>
<dbReference type="InterPro" id="IPR012340">
    <property type="entry name" value="NA-bd_OB-fold"/>
</dbReference>
<dbReference type="Pfam" id="PF05958">
    <property type="entry name" value="tRNA_U5-meth_tr"/>
    <property type="match status" value="1"/>
</dbReference>
<feature type="binding site" evidence="4">
    <location>
        <position position="401"/>
    </location>
    <ligand>
        <name>S-adenosyl-L-methionine</name>
        <dbReference type="ChEBI" id="CHEBI:59789"/>
    </ligand>
</feature>
<dbReference type="CDD" id="cd02440">
    <property type="entry name" value="AdoMet_MTases"/>
    <property type="match status" value="1"/>
</dbReference>
<evidence type="ECO:0000313" key="8">
    <source>
        <dbReference type="Proteomes" id="UP000585050"/>
    </source>
</evidence>
<protein>
    <submittedName>
        <fullName evidence="7">23S rRNA (Uracil(1939)-C(5))-methyltransferase RlmD</fullName>
        <ecNumber evidence="7">2.1.1.190</ecNumber>
    </submittedName>
</protein>
<keyword evidence="1 4" id="KW-0489">Methyltransferase</keyword>
<reference evidence="7 8" key="1">
    <citation type="submission" date="2020-04" db="EMBL/GenBank/DDBJ databases">
        <title>Flammeovirga sp. SR4, a novel species isolated from seawater.</title>
        <authorList>
            <person name="Wang X."/>
        </authorList>
    </citation>
    <scope>NUCLEOTIDE SEQUENCE [LARGE SCALE GENOMIC DNA]</scope>
    <source>
        <strain evidence="7 8">SR4</strain>
    </source>
</reference>
<dbReference type="PROSITE" id="PS01231">
    <property type="entry name" value="TRMA_2"/>
    <property type="match status" value="1"/>
</dbReference>
<feature type="binding site" evidence="4">
    <location>
        <position position="331"/>
    </location>
    <ligand>
        <name>S-adenosyl-L-methionine</name>
        <dbReference type="ChEBI" id="CHEBI:59789"/>
    </ligand>
</feature>
<dbReference type="InterPro" id="IPR030390">
    <property type="entry name" value="MeTrfase_TrmA_AS"/>
</dbReference>
<dbReference type="PANTHER" id="PTHR11061:SF30">
    <property type="entry name" value="TRNA (URACIL(54)-C(5))-METHYLTRANSFERASE"/>
    <property type="match status" value="1"/>
</dbReference>
<organism evidence="7 8">
    <name type="scientific">Flammeovirga agarivorans</name>
    <dbReference type="NCBI Taxonomy" id="2726742"/>
    <lineage>
        <taxon>Bacteria</taxon>
        <taxon>Pseudomonadati</taxon>
        <taxon>Bacteroidota</taxon>
        <taxon>Cytophagia</taxon>
        <taxon>Cytophagales</taxon>
        <taxon>Flammeovirgaceae</taxon>
        <taxon>Flammeovirga</taxon>
    </lineage>
</organism>
<dbReference type="InterPro" id="IPR002792">
    <property type="entry name" value="TRAM_dom"/>
</dbReference>
<dbReference type="Gene3D" id="2.40.50.1070">
    <property type="match status" value="1"/>
</dbReference>
<evidence type="ECO:0000256" key="4">
    <source>
        <dbReference type="PROSITE-ProRule" id="PRU01024"/>
    </source>
</evidence>
<evidence type="ECO:0000256" key="5">
    <source>
        <dbReference type="PROSITE-ProRule" id="PRU10015"/>
    </source>
</evidence>
<dbReference type="SUPFAM" id="SSF53335">
    <property type="entry name" value="S-adenosyl-L-methionine-dependent methyltransferases"/>
    <property type="match status" value="1"/>
</dbReference>
<accession>A0A7X8SLJ1</accession>
<comment type="similarity">
    <text evidence="4">Belongs to the class I-like SAM-binding methyltransferase superfamily. RNA M5U methyltransferase family.</text>
</comment>
<dbReference type="EC" id="2.1.1.190" evidence="7"/>
<dbReference type="FunFam" id="3.40.50.150:FF:000009">
    <property type="entry name" value="23S rRNA (Uracil(1939)-C(5))-methyltransferase RlmD"/>
    <property type="match status" value="1"/>
</dbReference>
<sequence length="470" mass="54550">MGRRKKKNIVLENIEIIDVGAEGKAIAKTEDNMTVFVTGAVTGDVCDLQVTKKRKSYMEAKPIKFHSQSDKRIEPFCEHFGLCGGCKWQMLDYKWQLHYKHKQVEDQLSRIGKIELPKFNPILGSEKTKNYRNKMDFTFTSSRWLTKEEMETGGENIERRGVGLHLPGMWNRVLHLNDCFLQNEPADEIRKEAYKYILENDLTTFDHYEHTGLLRNLIIRTASTKDLMVMVQFYDDNQEQIDGFMEHLKNTFPQITSLLYVINQKKNDSYQDLDFKVYNGKEYIEEEMEGLRFRVGPKSFYQTNSEQAYTLYKVARDFANLTGEERVYDLYTGTGTIAQFVSRKAKEVIGIEYVEDAIKDAKKNSELNSIDNCKFFAGDMKDILTRNFIKKHGEPDVIITDPPRAGMHEDVIKQILEVTPKRIVYVSCNPATQARDLALLDEKYKVTQVTPVDMFPQTYHVENVVALELR</sequence>
<evidence type="ECO:0000256" key="1">
    <source>
        <dbReference type="ARBA" id="ARBA00022603"/>
    </source>
</evidence>
<dbReference type="NCBIfam" id="TIGR00479">
    <property type="entry name" value="rumA"/>
    <property type="match status" value="1"/>
</dbReference>
<dbReference type="GO" id="GO:0070475">
    <property type="term" value="P:rRNA base methylation"/>
    <property type="evidence" value="ECO:0007669"/>
    <property type="project" value="TreeGrafter"/>
</dbReference>
<dbReference type="Gene3D" id="3.40.50.150">
    <property type="entry name" value="Vaccinia Virus protein VP39"/>
    <property type="match status" value="1"/>
</dbReference>
<name>A0A7X8SLJ1_9BACT</name>
<evidence type="ECO:0000313" key="7">
    <source>
        <dbReference type="EMBL" id="NLR92444.1"/>
    </source>
</evidence>
<dbReference type="PANTHER" id="PTHR11061">
    <property type="entry name" value="RNA M5U METHYLTRANSFERASE"/>
    <property type="match status" value="1"/>
</dbReference>
<dbReference type="Gene3D" id="2.40.50.140">
    <property type="entry name" value="Nucleic acid-binding proteins"/>
    <property type="match status" value="1"/>
</dbReference>
<dbReference type="PROSITE" id="PS01230">
    <property type="entry name" value="TRMA_1"/>
    <property type="match status" value="1"/>
</dbReference>
<dbReference type="GO" id="GO:0070041">
    <property type="term" value="F:rRNA (uridine-C5-)-methyltransferase activity"/>
    <property type="evidence" value="ECO:0007669"/>
    <property type="project" value="TreeGrafter"/>
</dbReference>
<feature type="active site" description="Nucleophile" evidence="4">
    <location>
        <position position="428"/>
    </location>
</feature>
<proteinExistence type="inferred from homology"/>
<keyword evidence="8" id="KW-1185">Reference proteome</keyword>
<comment type="caution">
    <text evidence="7">The sequence shown here is derived from an EMBL/GenBank/DDBJ whole genome shotgun (WGS) entry which is preliminary data.</text>
</comment>